<dbReference type="GO" id="GO:0019171">
    <property type="term" value="F:(3R)-hydroxyacyl-[acyl-carrier-protein] dehydratase activity"/>
    <property type="evidence" value="ECO:0007669"/>
    <property type="project" value="UniProtKB-EC"/>
</dbReference>
<feature type="active site" description="Proton acceptor; for dehydratase activity" evidence="52">
    <location>
        <position position="969"/>
    </location>
</feature>
<dbReference type="SUPFAM" id="SSF47336">
    <property type="entry name" value="ACP-like"/>
    <property type="match status" value="1"/>
</dbReference>
<evidence type="ECO:0000256" key="42">
    <source>
        <dbReference type="ARBA" id="ARBA00048935"/>
    </source>
</evidence>
<dbReference type="InterPro" id="IPR006162">
    <property type="entry name" value="Ppantetheine_attach_site"/>
</dbReference>
<evidence type="ECO:0000256" key="11">
    <source>
        <dbReference type="ARBA" id="ARBA00023268"/>
    </source>
</evidence>
<evidence type="ECO:0000256" key="43">
    <source>
        <dbReference type="ARBA" id="ARBA00049019"/>
    </source>
</evidence>
<dbReference type="InterPro" id="IPR013968">
    <property type="entry name" value="PKS_KR"/>
</dbReference>
<evidence type="ECO:0000256" key="28">
    <source>
        <dbReference type="ARBA" id="ARBA00047578"/>
    </source>
</evidence>
<dbReference type="Gene3D" id="3.40.50.150">
    <property type="entry name" value="Vaccinia Virus protein VP39"/>
    <property type="match status" value="1"/>
</dbReference>
<dbReference type="InterPro" id="IPR014031">
    <property type="entry name" value="Ketoacyl_synth_C"/>
</dbReference>
<comment type="catalytic activity">
    <reaction evidence="23">
        <text>hexanoyl-[ACP] + malonyl-[ACP] + H(+) = 3-oxooctanoyl-[ACP] + holo-[ACP] + CO2</text>
        <dbReference type="Rhea" id="RHEA:41836"/>
        <dbReference type="Rhea" id="RHEA-COMP:9623"/>
        <dbReference type="Rhea" id="RHEA-COMP:9632"/>
        <dbReference type="Rhea" id="RHEA-COMP:9633"/>
        <dbReference type="Rhea" id="RHEA-COMP:9685"/>
        <dbReference type="ChEBI" id="CHEBI:15378"/>
        <dbReference type="ChEBI" id="CHEBI:16526"/>
        <dbReference type="ChEBI" id="CHEBI:64479"/>
        <dbReference type="ChEBI" id="CHEBI:78449"/>
        <dbReference type="ChEBI" id="CHEBI:78459"/>
        <dbReference type="ChEBI" id="CHEBI:78460"/>
    </reaction>
    <physiologicalReaction direction="left-to-right" evidence="23">
        <dbReference type="Rhea" id="RHEA:41837"/>
    </physiologicalReaction>
</comment>
<dbReference type="SUPFAM" id="SSF50129">
    <property type="entry name" value="GroES-like"/>
    <property type="match status" value="1"/>
</dbReference>
<keyword evidence="6" id="KW-0702">S-nitrosylation</keyword>
<name>A0AAW0D7N1_9AGAR</name>
<evidence type="ECO:0000259" key="55">
    <source>
        <dbReference type="PROSITE" id="PS52004"/>
    </source>
</evidence>
<dbReference type="PROSITE" id="PS52004">
    <property type="entry name" value="KS3_2"/>
    <property type="match status" value="1"/>
</dbReference>
<dbReference type="Gene3D" id="3.90.180.10">
    <property type="entry name" value="Medium-chain alcohol dehydrogenases, catalytic domain"/>
    <property type="match status" value="1"/>
</dbReference>
<dbReference type="SUPFAM" id="SSF53901">
    <property type="entry name" value="Thiolase-like"/>
    <property type="match status" value="1"/>
</dbReference>
<keyword evidence="9" id="KW-0843">Virulence</keyword>
<evidence type="ECO:0000256" key="2">
    <source>
        <dbReference type="ARBA" id="ARBA00005189"/>
    </source>
</evidence>
<evidence type="ECO:0000256" key="26">
    <source>
        <dbReference type="ARBA" id="ARBA00047451"/>
    </source>
</evidence>
<comment type="catalytic activity">
    <reaction evidence="37">
        <text>a fatty acyl-[ACP] + malonyl-[ACP] + H(+) = a 3-oxoacyl-[ACP] + holo-[ACP] + CO2</text>
        <dbReference type="Rhea" id="RHEA:22836"/>
        <dbReference type="Rhea" id="RHEA-COMP:9623"/>
        <dbReference type="Rhea" id="RHEA-COMP:9685"/>
        <dbReference type="Rhea" id="RHEA-COMP:9916"/>
        <dbReference type="Rhea" id="RHEA-COMP:14125"/>
        <dbReference type="ChEBI" id="CHEBI:15378"/>
        <dbReference type="ChEBI" id="CHEBI:16526"/>
        <dbReference type="ChEBI" id="CHEBI:64479"/>
        <dbReference type="ChEBI" id="CHEBI:78449"/>
        <dbReference type="ChEBI" id="CHEBI:78776"/>
        <dbReference type="ChEBI" id="CHEBI:138651"/>
        <dbReference type="EC" id="2.3.1.41"/>
    </reaction>
    <physiologicalReaction direction="left-to-right" evidence="37">
        <dbReference type="Rhea" id="RHEA:22837"/>
    </physiologicalReaction>
</comment>
<evidence type="ECO:0000256" key="6">
    <source>
        <dbReference type="ARBA" id="ARBA00022799"/>
    </source>
</evidence>
<evidence type="ECO:0000256" key="31">
    <source>
        <dbReference type="ARBA" id="ARBA00047953"/>
    </source>
</evidence>
<comment type="catalytic activity">
    <reaction evidence="46">
        <text>3-oxododecanoyl-[ACP] + NADPH + H(+) = (3R)-hydroxydodecanoyl-[ACP] + NADP(+)</text>
        <dbReference type="Rhea" id="RHEA:41872"/>
        <dbReference type="Rhea" id="RHEA-COMP:9641"/>
        <dbReference type="Rhea" id="RHEA-COMP:9642"/>
        <dbReference type="ChEBI" id="CHEBI:15378"/>
        <dbReference type="ChEBI" id="CHEBI:57783"/>
        <dbReference type="ChEBI" id="CHEBI:58349"/>
        <dbReference type="ChEBI" id="CHEBI:78469"/>
        <dbReference type="ChEBI" id="CHEBI:78470"/>
    </reaction>
    <physiologicalReaction direction="left-to-right" evidence="46">
        <dbReference type="Rhea" id="RHEA:41873"/>
    </physiologicalReaction>
</comment>
<dbReference type="InterPro" id="IPR016039">
    <property type="entry name" value="Thiolase-like"/>
</dbReference>
<evidence type="ECO:0000256" key="24">
    <source>
        <dbReference type="ARBA" id="ARBA00047400"/>
    </source>
</evidence>
<evidence type="ECO:0000256" key="8">
    <source>
        <dbReference type="ARBA" id="ARBA00022898"/>
    </source>
</evidence>
<comment type="catalytic activity">
    <reaction evidence="31">
        <text>3-oxobutanoyl-[ACP] + NADPH + H(+) = (3R)-hydroxybutanoyl-[ACP] + NADP(+)</text>
        <dbReference type="Rhea" id="RHEA:41804"/>
        <dbReference type="Rhea" id="RHEA-COMP:9625"/>
        <dbReference type="Rhea" id="RHEA-COMP:9626"/>
        <dbReference type="ChEBI" id="CHEBI:15378"/>
        <dbReference type="ChEBI" id="CHEBI:57783"/>
        <dbReference type="ChEBI" id="CHEBI:58349"/>
        <dbReference type="ChEBI" id="CHEBI:78450"/>
        <dbReference type="ChEBI" id="CHEBI:78451"/>
    </reaction>
    <physiologicalReaction direction="left-to-right" evidence="31">
        <dbReference type="Rhea" id="RHEA:41805"/>
    </physiologicalReaction>
</comment>
<evidence type="ECO:0000256" key="33">
    <source>
        <dbReference type="ARBA" id="ARBA00048051"/>
    </source>
</evidence>
<dbReference type="Pfam" id="PF00975">
    <property type="entry name" value="Thioesterase"/>
    <property type="match status" value="1"/>
</dbReference>
<comment type="catalytic activity">
    <reaction evidence="41">
        <text>hexadecanoyl-[ACP] + H2O = hexadecanoate + holo-[ACP] + H(+)</text>
        <dbReference type="Rhea" id="RHEA:41932"/>
        <dbReference type="Rhea" id="RHEA-COMP:9652"/>
        <dbReference type="Rhea" id="RHEA-COMP:9685"/>
        <dbReference type="ChEBI" id="CHEBI:7896"/>
        <dbReference type="ChEBI" id="CHEBI:15377"/>
        <dbReference type="ChEBI" id="CHEBI:15378"/>
        <dbReference type="ChEBI" id="CHEBI:64479"/>
        <dbReference type="ChEBI" id="CHEBI:78483"/>
        <dbReference type="EC" id="3.1.2.14"/>
    </reaction>
    <physiologicalReaction direction="left-to-right" evidence="41">
        <dbReference type="Rhea" id="RHEA:41933"/>
    </physiologicalReaction>
</comment>
<evidence type="ECO:0000256" key="46">
    <source>
        <dbReference type="ARBA" id="ARBA00049263"/>
    </source>
</evidence>
<dbReference type="PANTHER" id="PTHR43775">
    <property type="entry name" value="FATTY ACID SYNTHASE"/>
    <property type="match status" value="1"/>
</dbReference>
<keyword evidence="3" id="KW-0596">Phosphopantetheine</keyword>
<dbReference type="InterPro" id="IPR036736">
    <property type="entry name" value="ACP-like_sf"/>
</dbReference>
<evidence type="ECO:0000256" key="29">
    <source>
        <dbReference type="ARBA" id="ARBA00047810"/>
    </source>
</evidence>
<reference evidence="57 58" key="1">
    <citation type="submission" date="2024-01" db="EMBL/GenBank/DDBJ databases">
        <title>A draft genome for a cacao thread blight-causing isolate of Paramarasmius palmivorus.</title>
        <authorList>
            <person name="Baruah I.K."/>
            <person name="Bukari Y."/>
            <person name="Amoako-Attah I."/>
            <person name="Meinhardt L.W."/>
            <person name="Bailey B.A."/>
            <person name="Cohen S.P."/>
        </authorList>
    </citation>
    <scope>NUCLEOTIDE SEQUENCE [LARGE SCALE GENOMIC DNA]</scope>
    <source>
        <strain evidence="57 58">GH-12</strain>
    </source>
</reference>
<evidence type="ECO:0000256" key="23">
    <source>
        <dbReference type="ARBA" id="ARBA00047394"/>
    </source>
</evidence>
<evidence type="ECO:0000256" key="30">
    <source>
        <dbReference type="ARBA" id="ARBA00047897"/>
    </source>
</evidence>
<keyword evidence="8" id="KW-0663">Pyridoxal phosphate</keyword>
<comment type="catalytic activity">
    <reaction evidence="40">
        <text>holo-[ACP] + acetyl-CoA = acetyl-[ACP] + CoA</text>
        <dbReference type="Rhea" id="RHEA:41788"/>
        <dbReference type="Rhea" id="RHEA-COMP:9621"/>
        <dbReference type="Rhea" id="RHEA-COMP:9685"/>
        <dbReference type="ChEBI" id="CHEBI:57287"/>
        <dbReference type="ChEBI" id="CHEBI:57288"/>
        <dbReference type="ChEBI" id="CHEBI:64479"/>
        <dbReference type="ChEBI" id="CHEBI:78446"/>
        <dbReference type="EC" id="2.3.1.38"/>
    </reaction>
    <physiologicalReaction direction="left-to-right" evidence="40">
        <dbReference type="Rhea" id="RHEA:41789"/>
    </physiologicalReaction>
</comment>
<comment type="catalytic activity">
    <reaction evidence="35">
        <text>tetradecanoyl-[ACP] + H2O = tetradecanoate + holo-[ACP] + H(+)</text>
        <dbReference type="Rhea" id="RHEA:30123"/>
        <dbReference type="Rhea" id="RHEA-COMP:9648"/>
        <dbReference type="Rhea" id="RHEA-COMP:9685"/>
        <dbReference type="ChEBI" id="CHEBI:15377"/>
        <dbReference type="ChEBI" id="CHEBI:15378"/>
        <dbReference type="ChEBI" id="CHEBI:30807"/>
        <dbReference type="ChEBI" id="CHEBI:64479"/>
        <dbReference type="ChEBI" id="CHEBI:78477"/>
        <dbReference type="EC" id="3.1.2.14"/>
    </reaction>
    <physiologicalReaction direction="left-to-right" evidence="35">
        <dbReference type="Rhea" id="RHEA:30124"/>
    </physiologicalReaction>
</comment>
<evidence type="ECO:0000256" key="52">
    <source>
        <dbReference type="PROSITE-ProRule" id="PRU01363"/>
    </source>
</evidence>
<dbReference type="SMART" id="SM00822">
    <property type="entry name" value="PKS_KR"/>
    <property type="match status" value="1"/>
</dbReference>
<sequence>MVASSTSSSRPSHANPNPNVVAIVGMSISAPGGVDDGLDTEEFYEFLKARGSGIITVPKDRWNPDAFHGTQPGKIVTTKGGFIPNYSVGDPQEFGITPAEAAQMSLAQIALLHQAFNALQRSGVDYRGTNTGVYVGCGGHNFTWSYILLNDDITAVSDSTSEMDVSVAGAYYMTGTSVAINANRISYVFDMTGPSLPVDTACSSSLTAMHLAVQAVRNGDCDQAVVAGNNAILRPLETASFSQLGVLSPDGISKSFDEDANGYARGDVVGAVVIKRHDLAVKDHDHIFATLVGTSLTSCGSLMGSLTTPSPLAQTQAIQNAYNDAGLKPHQADFVELHGTGTIVGDQTEANTAGVCFSEGRQGREIIIGSVKSNVGHGEMGAYMTSLVKVVMMLEQKQVLPNGYFKKPSSKIQFDKYNLRVPIQVEDFVAQDRQQGLIASISSFGFGGSCGHTVLREHDTRPVLPDYHGLTAPPYLFAVGGLTPRGVNSLIESYKADYADIDPALLSEHLGSRARQMSWRSYAVGDSLGEVTFTEPVMVSKRAVPLVFCFSGQGPQHWQQGRDLFAKYSVFRESILASDKIHTEYTGKSFLANSGLFLPNPPSNSILAKSMSWPADVISISITFFQIALFDLLTYLGLKPNAIVGHSIGETAALYASGAMPRDMVVKIAIARGAALCLVDNIGGAMVAVSGCDAQTVQDHIDTIVDLSDNPQAGVTDSLHIAARNSPTDFGVSGAEYLVDDLTKYIEGWVSGVMARKLRVSTAVHSPYVDACEAQYREELRRIFKSYPGSHKPTIPVMSTVTADFVEDEYTIDYLWNNLRRPVRFSDAIPTLMERYGESTTFVEIAPHPVLSQYIKQMGALESVAGSKRPPSARHIRPGVRPPTELDTLYESLGQLLMCGVNSVNFALLNGCPPGKVEGPKYPFQPKYFPISMSNGQSYFQTLLPPERPLNSERLRISPSLPEDWMADHIIDQSNLVPAAAYIEMALEFPDVTAVWDCRFESAFILDGSVPPATLEVGRDGNRWTIKSSSDLRRLAVTFTLMQTNNRITENMQGEISWARAGPKFDSLHAYGKLGYGKPEVSPDGFTHVDVDAVLARCRSEHLHDEVYEELIGVAQFGTEFRRIQKICLNDTEALVTIKGHGDTLTRTGYVFHPALMDAAFQSLIAWNLVFDHINVGNERGFMLPHSLKRGFRNDGATRPLIFPDEFRTYAVLDDWTPHSITLNLYVLDDNNDVVFTFEGMHFEAVQQGEPEINERFSTIWQPRALPQSNLRGDTLLDIEGQETHEVFTILDNLALSYIKKAVSRLPQGFEPKSVDRKQYLAWALTKSAACESQLEPADVSSTLKERYRPLFELTERLGRAQTEILVDSNVSDDILSDGDLMDQVYRLPPFNTRVLEETVKQLVSLVKAAQTAGKRVVRVLEVEAGFGQLTAVLGQALLDAGFDLCYVEYICTDTSAARSQAAASKSPWPSVFPLTFDLNKPCEPQGIDPQSFDIVIASDISRVSPDIPVTLKALYELLLPGGHLAIVETDRSMKFAGSIWMNYIFSMNNPFTKSDWDLALKSSDFSYGACWATSTANISRISFIAQTKETGGSKDTSPASTPPLQSDSGSSSPTASRFYLPTPGINEVHQHGILGIDEHPLLKRLEETSFTKQMSGLVPLPLHTMPEMTTALLRSLPSDTFLRRFTAGDEVDLVSFIAGLDATVPLNLWLYTNTETQNATLVGLTRTLRHEFGLWKIYLVLFHPSWAPAKQEEFLHNQLVPLRWVDAEVMVDEDGAMRVPRVVAGLTPSTTEFADSKPLHFDTTQYWRAFPRPLEADEVQVTVSFIALSSVIPGHSEFSGKVVDVGANVKKSFIGKRVMGVTTCRKGNFVICPQGTIAVLPSGMSLPYAAALAGRLAFTSSVVIKTLAFARPNSRVVLHARDFSPAALATLAYLQERRFDIFVTASDPSVPLSQKDVSSSHDVESWSRAVRRWAGDGVDYIFNFEEDDAILAESVERMSSQGTIVQIGNIYPKQLRPGQQFVSVGFERVFSGVYNVLEEALRSTPRQIMSRLSPSSLIFQADALELAHSKAALYKDMSILLDFETLPENMTVVKPGRAPGSSAFNPRASYVIIGGIGGLGCNIARLLVESGARHVILTSRSGWKAFENGRMFREKKIIEYLRTLPGVTIDVVACDCLDEVKTKTLFSNLPNVAGIFYVAVRLNDSLFTNLTTRGEWEKVYDVKVKGVHVLLDAVDPKKLDFLVLTSSMATVCGSPGQANYSAAQTEMEAMTSKIPNCISVTVPPLTDGGVFVRSMPTGNARSAALDKYKDLGMTGYTMARHCVDAIWTLGTPAYNPLYIPSIKWKKVMEMMPDYLQSSMRHLLVKESSEGAMSNGPKEQTILAAAAAVLSLEPDRVEENVPLSAYGLDSLTSVRLSGILKAYFGIEVTQLQLLSQTMTVARLHQLQEEQQIAAAAAAASASVSDSTPVEAEQIQTNVHEADLDKTVVRLNTATEGTPLFIMHGAGGGIVVLVKAAQKVHYPIFGVQDTPEAPITGTLHRLADFYLSKIQEKQPHGPYRLAGFSFGTCLALDIAQLLVKQGEVVESLVMLDGSPTLFSAAFQLHTMSRIHDGSIRNDVLEVVNDMVSSGTLDNSDDLGEQFADHFRRAEEGGSGPKWIARFCMAYIAHVLMGIRRGKEFLNAIDEAGGKLEVNWPSKRTVLVRALDGVRSQPYAARVSEYFDLDKYVDGVEKYDLPGTHFGILAPDSGLDAILDKLF</sequence>
<evidence type="ECO:0000256" key="16">
    <source>
        <dbReference type="ARBA" id="ARBA00023394"/>
    </source>
</evidence>
<evidence type="ECO:0000256" key="53">
    <source>
        <dbReference type="SAM" id="MobiDB-lite"/>
    </source>
</evidence>
<evidence type="ECO:0000256" key="47">
    <source>
        <dbReference type="ARBA" id="ARBA00049414"/>
    </source>
</evidence>
<feature type="domain" description="Ketosynthase family 3 (KS3)" evidence="55">
    <location>
        <begin position="18"/>
        <end position="457"/>
    </location>
</feature>
<comment type="catalytic activity">
    <reaction evidence="29">
        <text>(2E)-hexadecenoyl-[ACP] + NADPH + H(+) = hexadecanoyl-[ACP] + NADP(+)</text>
        <dbReference type="Rhea" id="RHEA:41912"/>
        <dbReference type="Rhea" id="RHEA-COMP:9651"/>
        <dbReference type="Rhea" id="RHEA-COMP:9652"/>
        <dbReference type="ChEBI" id="CHEBI:15378"/>
        <dbReference type="ChEBI" id="CHEBI:57783"/>
        <dbReference type="ChEBI" id="CHEBI:58349"/>
        <dbReference type="ChEBI" id="CHEBI:78481"/>
        <dbReference type="ChEBI" id="CHEBI:78483"/>
    </reaction>
    <physiologicalReaction direction="left-to-right" evidence="29">
        <dbReference type="Rhea" id="RHEA:41913"/>
    </physiologicalReaction>
</comment>
<feature type="domain" description="PKS/mFAS DH" evidence="56">
    <location>
        <begin position="937"/>
        <end position="1252"/>
    </location>
</feature>
<evidence type="ECO:0000256" key="4">
    <source>
        <dbReference type="ARBA" id="ARBA00022553"/>
    </source>
</evidence>
<evidence type="ECO:0000256" key="45">
    <source>
        <dbReference type="ARBA" id="ARBA00049171"/>
    </source>
</evidence>
<dbReference type="SMART" id="SM00823">
    <property type="entry name" value="PKS_PP"/>
    <property type="match status" value="1"/>
</dbReference>
<evidence type="ECO:0000256" key="18">
    <source>
        <dbReference type="ARBA" id="ARBA00023399"/>
    </source>
</evidence>
<dbReference type="InterPro" id="IPR032821">
    <property type="entry name" value="PKS_assoc"/>
</dbReference>
<dbReference type="Gene3D" id="3.40.50.1820">
    <property type="entry name" value="alpha/beta hydrolase"/>
    <property type="match status" value="1"/>
</dbReference>
<comment type="pathway">
    <text evidence="2">Lipid metabolism.</text>
</comment>
<dbReference type="SMART" id="SM00829">
    <property type="entry name" value="PKS_ER"/>
    <property type="match status" value="1"/>
</dbReference>
<comment type="catalytic activity">
    <reaction evidence="28">
        <text>dodecanoyl-[ACP] + malonyl-[ACP] + H(+) = 3-oxotetradecanoyl-[ACP] + holo-[ACP] + CO2</text>
        <dbReference type="Rhea" id="RHEA:41884"/>
        <dbReference type="Rhea" id="RHEA-COMP:9623"/>
        <dbReference type="Rhea" id="RHEA-COMP:9644"/>
        <dbReference type="Rhea" id="RHEA-COMP:9645"/>
        <dbReference type="Rhea" id="RHEA-COMP:9685"/>
        <dbReference type="ChEBI" id="CHEBI:15378"/>
        <dbReference type="ChEBI" id="CHEBI:16526"/>
        <dbReference type="ChEBI" id="CHEBI:64479"/>
        <dbReference type="ChEBI" id="CHEBI:65264"/>
        <dbReference type="ChEBI" id="CHEBI:78449"/>
        <dbReference type="ChEBI" id="CHEBI:78473"/>
    </reaction>
    <physiologicalReaction direction="left-to-right" evidence="28">
        <dbReference type="Rhea" id="RHEA:41885"/>
    </physiologicalReaction>
</comment>
<evidence type="ECO:0000256" key="5">
    <source>
        <dbReference type="ARBA" id="ARBA00022679"/>
    </source>
</evidence>
<dbReference type="InterPro" id="IPR029063">
    <property type="entry name" value="SAM-dependent_MTases_sf"/>
</dbReference>
<dbReference type="PROSITE" id="PS52019">
    <property type="entry name" value="PKS_MFAS_DH"/>
    <property type="match status" value="1"/>
</dbReference>
<evidence type="ECO:0000256" key="34">
    <source>
        <dbReference type="ARBA" id="ARBA00048281"/>
    </source>
</evidence>
<evidence type="ECO:0000256" key="9">
    <source>
        <dbReference type="ARBA" id="ARBA00023026"/>
    </source>
</evidence>
<dbReference type="Pfam" id="PF00109">
    <property type="entry name" value="ketoacyl-synt"/>
    <property type="match status" value="1"/>
</dbReference>
<comment type="catalytic activity">
    <reaction evidence="33">
        <text>hexadecanoyl-[ACP] + malonyl-[ACP] + H(+) = 3-oxooctadecanoyl-[ACP] + holo-[ACP] + CO2</text>
        <dbReference type="Rhea" id="RHEA:41916"/>
        <dbReference type="Rhea" id="RHEA-COMP:9623"/>
        <dbReference type="Rhea" id="RHEA-COMP:9652"/>
        <dbReference type="Rhea" id="RHEA-COMP:9653"/>
        <dbReference type="Rhea" id="RHEA-COMP:9685"/>
        <dbReference type="ChEBI" id="CHEBI:15378"/>
        <dbReference type="ChEBI" id="CHEBI:16526"/>
        <dbReference type="ChEBI" id="CHEBI:64479"/>
        <dbReference type="ChEBI" id="CHEBI:78449"/>
        <dbReference type="ChEBI" id="CHEBI:78483"/>
        <dbReference type="ChEBI" id="CHEBI:78487"/>
    </reaction>
    <physiologicalReaction direction="left-to-right" evidence="33">
        <dbReference type="Rhea" id="RHEA:41917"/>
    </physiologicalReaction>
</comment>
<dbReference type="InterPro" id="IPR016035">
    <property type="entry name" value="Acyl_Trfase/lysoPLipase"/>
</dbReference>
<evidence type="ECO:0000256" key="44">
    <source>
        <dbReference type="ARBA" id="ARBA00049109"/>
    </source>
</evidence>
<keyword evidence="10" id="KW-0456">Lyase</keyword>
<dbReference type="CDD" id="cd00833">
    <property type="entry name" value="PKS"/>
    <property type="match status" value="1"/>
</dbReference>
<evidence type="ECO:0000256" key="7">
    <source>
        <dbReference type="ARBA" id="ARBA00022857"/>
    </source>
</evidence>
<comment type="catalytic activity">
    <reaction evidence="42">
        <text>3-oxotetradecanoyl-[ACP] + NADPH + H(+) = (3R)-hydroxytetradecanoyl-[ACP] + NADP(+)</text>
        <dbReference type="Rhea" id="RHEA:41888"/>
        <dbReference type="Rhea" id="RHEA-COMP:9645"/>
        <dbReference type="Rhea" id="RHEA-COMP:9646"/>
        <dbReference type="ChEBI" id="CHEBI:15378"/>
        <dbReference type="ChEBI" id="CHEBI:57783"/>
        <dbReference type="ChEBI" id="CHEBI:58349"/>
        <dbReference type="ChEBI" id="CHEBI:78473"/>
        <dbReference type="ChEBI" id="CHEBI:78474"/>
    </reaction>
    <physiologicalReaction direction="left-to-right" evidence="42">
        <dbReference type="Rhea" id="RHEA:41889"/>
    </physiologicalReaction>
</comment>
<evidence type="ECO:0000256" key="20">
    <source>
        <dbReference type="ARBA" id="ARBA00023402"/>
    </source>
</evidence>
<dbReference type="InterPro" id="IPR049551">
    <property type="entry name" value="PKS_DH_C"/>
</dbReference>
<dbReference type="Pfam" id="PF14765">
    <property type="entry name" value="PS-DH"/>
    <property type="match status" value="1"/>
</dbReference>
<comment type="catalytic activity">
    <reaction evidence="48">
        <text>3-oxooctanoyl-[ACP] + NADPH + H(+) = (3R)-hydroxyoctanoyl-[ACP] + NADP(+)</text>
        <dbReference type="Rhea" id="RHEA:41840"/>
        <dbReference type="Rhea" id="RHEA-COMP:9633"/>
        <dbReference type="Rhea" id="RHEA-COMP:9634"/>
        <dbReference type="ChEBI" id="CHEBI:15378"/>
        <dbReference type="ChEBI" id="CHEBI:57783"/>
        <dbReference type="ChEBI" id="CHEBI:58349"/>
        <dbReference type="ChEBI" id="CHEBI:78460"/>
        <dbReference type="ChEBI" id="CHEBI:78461"/>
    </reaction>
    <physiologicalReaction direction="left-to-right" evidence="48">
        <dbReference type="Rhea" id="RHEA:41841"/>
    </physiologicalReaction>
</comment>
<dbReference type="Pfam" id="PF00550">
    <property type="entry name" value="PP-binding"/>
    <property type="match status" value="1"/>
</dbReference>
<evidence type="ECO:0000256" key="32">
    <source>
        <dbReference type="ARBA" id="ARBA00047961"/>
    </source>
</evidence>
<comment type="catalytic activity">
    <reaction evidence="43">
        <text>(2E)-octadecenoyl-[ACP] + NADPH + H(+) = octadecanoyl-[ACP] + NADP(+)</text>
        <dbReference type="Rhea" id="RHEA:41928"/>
        <dbReference type="Rhea" id="RHEA-COMP:9655"/>
        <dbReference type="Rhea" id="RHEA-COMP:9656"/>
        <dbReference type="ChEBI" id="CHEBI:15378"/>
        <dbReference type="ChEBI" id="CHEBI:57783"/>
        <dbReference type="ChEBI" id="CHEBI:58349"/>
        <dbReference type="ChEBI" id="CHEBI:78489"/>
        <dbReference type="ChEBI" id="CHEBI:78495"/>
    </reaction>
    <physiologicalReaction direction="left-to-right" evidence="43">
        <dbReference type="Rhea" id="RHEA:41929"/>
    </physiologicalReaction>
</comment>
<gene>
    <name evidence="57" type="ORF">VNI00_006133</name>
</gene>
<dbReference type="Pfam" id="PF02801">
    <property type="entry name" value="Ketoacyl-synt_C"/>
    <property type="match status" value="1"/>
</dbReference>
<dbReference type="InterPro" id="IPR020843">
    <property type="entry name" value="ER"/>
</dbReference>
<evidence type="ECO:0000256" key="21">
    <source>
        <dbReference type="ARBA" id="ARBA00023442"/>
    </source>
</evidence>
<evidence type="ECO:0000256" key="41">
    <source>
        <dbReference type="ARBA" id="ARBA00048704"/>
    </source>
</evidence>
<comment type="pathway">
    <text evidence="1">Secondary metabolite biosynthesis.</text>
</comment>
<keyword evidence="5" id="KW-0808">Transferase</keyword>
<dbReference type="Gene3D" id="3.10.129.110">
    <property type="entry name" value="Polyketide synthase dehydratase"/>
    <property type="match status" value="1"/>
</dbReference>
<dbReference type="InterPro" id="IPR020841">
    <property type="entry name" value="PKS_Beta-ketoAc_synthase_dom"/>
</dbReference>
<accession>A0AAW0D7N1</accession>
<dbReference type="InterPro" id="IPR001031">
    <property type="entry name" value="Thioesterase"/>
</dbReference>
<evidence type="ECO:0000256" key="35">
    <source>
        <dbReference type="ARBA" id="ARBA00048289"/>
    </source>
</evidence>
<comment type="catalytic activity">
    <reaction evidence="14">
        <text>(3R)-hydroxyhexanoyl-[ACP] = (2E)-hexenoyl-[ACP] + H2O</text>
        <dbReference type="Rhea" id="RHEA:41828"/>
        <dbReference type="Rhea" id="RHEA-COMP:9630"/>
        <dbReference type="Rhea" id="RHEA-COMP:9631"/>
        <dbReference type="ChEBI" id="CHEBI:15377"/>
        <dbReference type="ChEBI" id="CHEBI:78457"/>
        <dbReference type="ChEBI" id="CHEBI:78458"/>
    </reaction>
    <physiologicalReaction direction="left-to-right" evidence="14">
        <dbReference type="Rhea" id="RHEA:41829"/>
    </physiologicalReaction>
</comment>
<comment type="catalytic activity">
    <reaction evidence="47">
        <text>3-oxohexadecanoyl-[ACP] + NADPH + H(+) = (3R)-hydroxyhexadecanoyl-[ACP] + NADP(+)</text>
        <dbReference type="Rhea" id="RHEA:41904"/>
        <dbReference type="Rhea" id="RHEA-COMP:9649"/>
        <dbReference type="Rhea" id="RHEA-COMP:9650"/>
        <dbReference type="ChEBI" id="CHEBI:15378"/>
        <dbReference type="ChEBI" id="CHEBI:57783"/>
        <dbReference type="ChEBI" id="CHEBI:58349"/>
        <dbReference type="ChEBI" id="CHEBI:78478"/>
        <dbReference type="ChEBI" id="CHEBI:78480"/>
    </reaction>
    <physiologicalReaction direction="left-to-right" evidence="47">
        <dbReference type="Rhea" id="RHEA:41905"/>
    </physiologicalReaction>
</comment>
<keyword evidence="4" id="KW-0597">Phosphoprotein</keyword>
<comment type="catalytic activity">
    <reaction evidence="22">
        <text>3-oxooctadecanoyl-[ACP] + NADPH + H(+) = (3R)-hydroxyoctadecanoyl-[ACP] + NADP(+)</text>
        <dbReference type="Rhea" id="RHEA:41920"/>
        <dbReference type="Rhea" id="RHEA-COMP:9653"/>
        <dbReference type="Rhea" id="RHEA-COMP:9654"/>
        <dbReference type="ChEBI" id="CHEBI:15378"/>
        <dbReference type="ChEBI" id="CHEBI:57783"/>
        <dbReference type="ChEBI" id="CHEBI:58349"/>
        <dbReference type="ChEBI" id="CHEBI:78487"/>
        <dbReference type="ChEBI" id="CHEBI:78488"/>
    </reaction>
    <physiologicalReaction direction="left-to-right" evidence="22">
        <dbReference type="Rhea" id="RHEA:41921"/>
    </physiologicalReaction>
</comment>
<comment type="catalytic activity">
    <reaction evidence="30">
        <text>(2E)-hexenoyl-[ACP] + NADPH + H(+) = hexanoyl-[ACP] + NADP(+)</text>
        <dbReference type="Rhea" id="RHEA:41832"/>
        <dbReference type="Rhea" id="RHEA-COMP:9631"/>
        <dbReference type="Rhea" id="RHEA-COMP:9632"/>
        <dbReference type="ChEBI" id="CHEBI:15378"/>
        <dbReference type="ChEBI" id="CHEBI:57783"/>
        <dbReference type="ChEBI" id="CHEBI:58349"/>
        <dbReference type="ChEBI" id="CHEBI:78458"/>
        <dbReference type="ChEBI" id="CHEBI:78459"/>
    </reaction>
    <physiologicalReaction direction="left-to-right" evidence="30">
        <dbReference type="Rhea" id="RHEA:41833"/>
    </physiologicalReaction>
</comment>
<evidence type="ECO:0000256" key="1">
    <source>
        <dbReference type="ARBA" id="ARBA00005179"/>
    </source>
</evidence>
<dbReference type="InterPro" id="IPR036291">
    <property type="entry name" value="NAD(P)-bd_dom_sf"/>
</dbReference>
<dbReference type="Gene3D" id="1.10.1200.10">
    <property type="entry name" value="ACP-like"/>
    <property type="match status" value="1"/>
</dbReference>
<dbReference type="InterPro" id="IPR057326">
    <property type="entry name" value="KR_dom"/>
</dbReference>
<dbReference type="PROSITE" id="PS00606">
    <property type="entry name" value="KS3_1"/>
    <property type="match status" value="1"/>
</dbReference>
<keyword evidence="7" id="KW-0521">NADP</keyword>
<dbReference type="InterPro" id="IPR050091">
    <property type="entry name" value="PKS_NRPS_Biosynth_Enz"/>
</dbReference>
<evidence type="ECO:0000256" key="13">
    <source>
        <dbReference type="ARBA" id="ARBA00023351"/>
    </source>
</evidence>
<comment type="catalytic activity">
    <reaction evidence="24">
        <text>a (3R)-hydroxyacyl-[ACP] + NADP(+) = a 3-oxoacyl-[ACP] + NADPH + H(+)</text>
        <dbReference type="Rhea" id="RHEA:17397"/>
        <dbReference type="Rhea" id="RHEA-COMP:9916"/>
        <dbReference type="Rhea" id="RHEA-COMP:9945"/>
        <dbReference type="ChEBI" id="CHEBI:15378"/>
        <dbReference type="ChEBI" id="CHEBI:57783"/>
        <dbReference type="ChEBI" id="CHEBI:58349"/>
        <dbReference type="ChEBI" id="CHEBI:78776"/>
        <dbReference type="ChEBI" id="CHEBI:78827"/>
        <dbReference type="EC" id="1.1.1.100"/>
    </reaction>
    <physiologicalReaction direction="right-to-left" evidence="24">
        <dbReference type="Rhea" id="RHEA:17399"/>
    </physiologicalReaction>
</comment>
<comment type="catalytic activity">
    <reaction evidence="13">
        <text>(3R)-hydroxydodecanoyl-[ACP] = (2E)-dodecenoyl-[ACP] + H2O</text>
        <dbReference type="Rhea" id="RHEA:41876"/>
        <dbReference type="Rhea" id="RHEA-COMP:9642"/>
        <dbReference type="Rhea" id="RHEA-COMP:9643"/>
        <dbReference type="ChEBI" id="CHEBI:15377"/>
        <dbReference type="ChEBI" id="CHEBI:78470"/>
        <dbReference type="ChEBI" id="CHEBI:78472"/>
    </reaction>
    <physiologicalReaction direction="left-to-right" evidence="13">
        <dbReference type="Rhea" id="RHEA:41877"/>
    </physiologicalReaction>
</comment>
<evidence type="ECO:0000256" key="22">
    <source>
        <dbReference type="ARBA" id="ARBA00047300"/>
    </source>
</evidence>
<comment type="catalytic activity">
    <reaction evidence="50">
        <text>(2E)-decenoyl-[ACP] + NADPH + H(+) = decanoyl-[ACP] + NADP(+)</text>
        <dbReference type="Rhea" id="RHEA:41864"/>
        <dbReference type="Rhea" id="RHEA-COMP:9639"/>
        <dbReference type="Rhea" id="RHEA-COMP:9640"/>
        <dbReference type="ChEBI" id="CHEBI:15378"/>
        <dbReference type="ChEBI" id="CHEBI:57783"/>
        <dbReference type="ChEBI" id="CHEBI:58349"/>
        <dbReference type="ChEBI" id="CHEBI:78467"/>
        <dbReference type="ChEBI" id="CHEBI:78468"/>
    </reaction>
    <physiologicalReaction direction="left-to-right" evidence="50">
        <dbReference type="Rhea" id="RHEA:41865"/>
    </physiologicalReaction>
</comment>
<dbReference type="GO" id="GO:0004316">
    <property type="term" value="F:3-oxoacyl-[acyl-carrier-protein] reductase (NADPH) activity"/>
    <property type="evidence" value="ECO:0007669"/>
    <property type="project" value="UniProtKB-EC"/>
</dbReference>
<evidence type="ECO:0000256" key="15">
    <source>
        <dbReference type="ARBA" id="ARBA00023388"/>
    </source>
</evidence>
<comment type="catalytic activity">
    <reaction evidence="18">
        <text>(3R)-hydroxyoctadecanoyl-[ACP] = (2E)-octadecenoyl-[ACP] + H2O</text>
        <dbReference type="Rhea" id="RHEA:41924"/>
        <dbReference type="Rhea" id="RHEA-COMP:9654"/>
        <dbReference type="Rhea" id="RHEA-COMP:9655"/>
        <dbReference type="ChEBI" id="CHEBI:15377"/>
        <dbReference type="ChEBI" id="CHEBI:78488"/>
        <dbReference type="ChEBI" id="CHEBI:78489"/>
    </reaction>
    <physiologicalReaction direction="left-to-right" evidence="18">
        <dbReference type="Rhea" id="RHEA:41925"/>
    </physiologicalReaction>
</comment>
<dbReference type="Pfam" id="PF16197">
    <property type="entry name" value="KAsynt_C_assoc"/>
    <property type="match status" value="1"/>
</dbReference>
<dbReference type="SMART" id="SM00825">
    <property type="entry name" value="PKS_KS"/>
    <property type="match status" value="1"/>
</dbReference>
<comment type="catalytic activity">
    <reaction evidence="36">
        <text>(2E)-octenoyl-[ACP] + NADPH + H(+) = octanoyl-[ACP] + NADP(+)</text>
        <dbReference type="Rhea" id="RHEA:41848"/>
        <dbReference type="Rhea" id="RHEA-COMP:9635"/>
        <dbReference type="Rhea" id="RHEA-COMP:9636"/>
        <dbReference type="ChEBI" id="CHEBI:15378"/>
        <dbReference type="ChEBI" id="CHEBI:57783"/>
        <dbReference type="ChEBI" id="CHEBI:58349"/>
        <dbReference type="ChEBI" id="CHEBI:78462"/>
        <dbReference type="ChEBI" id="CHEBI:78463"/>
    </reaction>
    <physiologicalReaction direction="left-to-right" evidence="36">
        <dbReference type="Rhea" id="RHEA:41849"/>
    </physiologicalReaction>
</comment>
<comment type="catalytic activity">
    <reaction evidence="34">
        <text>(2E)-dodecenoyl-[ACP] + NADPH + H(+) = dodecanoyl-[ACP] + NADP(+)</text>
        <dbReference type="Rhea" id="RHEA:41880"/>
        <dbReference type="Rhea" id="RHEA-COMP:9643"/>
        <dbReference type="Rhea" id="RHEA-COMP:9644"/>
        <dbReference type="ChEBI" id="CHEBI:15378"/>
        <dbReference type="ChEBI" id="CHEBI:57783"/>
        <dbReference type="ChEBI" id="CHEBI:58349"/>
        <dbReference type="ChEBI" id="CHEBI:65264"/>
        <dbReference type="ChEBI" id="CHEBI:78472"/>
    </reaction>
    <physiologicalReaction direction="left-to-right" evidence="34">
        <dbReference type="Rhea" id="RHEA:41881"/>
    </physiologicalReaction>
</comment>
<dbReference type="InterPro" id="IPR013217">
    <property type="entry name" value="Methyltransf_12"/>
</dbReference>
<evidence type="ECO:0000256" key="3">
    <source>
        <dbReference type="ARBA" id="ARBA00022450"/>
    </source>
</evidence>
<dbReference type="Pfam" id="PF00698">
    <property type="entry name" value="Acyl_transf_1"/>
    <property type="match status" value="1"/>
</dbReference>
<dbReference type="Pfam" id="PF08242">
    <property type="entry name" value="Methyltransf_12"/>
    <property type="match status" value="1"/>
</dbReference>
<comment type="function">
    <text evidence="21">Fatty acid synthetase is a multifunctional enzyme that catalyzes the de novo biosynthesis of long-chain saturated fatty acids starting from acetyl-CoA and malonyl-CoA in the presence of NADPH. This multifunctional protein contains 7 catalytic activities and a site for the binding of the prosthetic group 4'-phosphopantetheine of the acyl carrier protein ([ACP]) domain.</text>
</comment>
<dbReference type="GO" id="GO:0006633">
    <property type="term" value="P:fatty acid biosynthetic process"/>
    <property type="evidence" value="ECO:0007669"/>
    <property type="project" value="InterPro"/>
</dbReference>
<evidence type="ECO:0000256" key="12">
    <source>
        <dbReference type="ARBA" id="ARBA00023332"/>
    </source>
</evidence>
<dbReference type="InterPro" id="IPR014043">
    <property type="entry name" value="Acyl_transferase_dom"/>
</dbReference>
<keyword evidence="11" id="KW-0511">Multifunctional enzyme</keyword>
<comment type="catalytic activity">
    <reaction evidence="15">
        <text>(3R)-hydroxydecanoyl-[ACP] = (2E)-decenoyl-[ACP] + H2O</text>
        <dbReference type="Rhea" id="RHEA:41860"/>
        <dbReference type="Rhea" id="RHEA-COMP:9638"/>
        <dbReference type="Rhea" id="RHEA-COMP:9639"/>
        <dbReference type="ChEBI" id="CHEBI:15377"/>
        <dbReference type="ChEBI" id="CHEBI:78466"/>
        <dbReference type="ChEBI" id="CHEBI:78467"/>
    </reaction>
    <physiologicalReaction direction="left-to-right" evidence="15">
        <dbReference type="Rhea" id="RHEA:41861"/>
    </physiologicalReaction>
</comment>
<dbReference type="InterPro" id="IPR020806">
    <property type="entry name" value="PKS_PP-bd"/>
</dbReference>
<comment type="catalytic activity">
    <reaction evidence="19">
        <text>(3R)-hydroxyhexadecanoyl-[ACP] = (2E)-hexadecenoyl-[ACP] + H2O</text>
        <dbReference type="Rhea" id="RHEA:41908"/>
        <dbReference type="Rhea" id="RHEA-COMP:9650"/>
        <dbReference type="Rhea" id="RHEA-COMP:9651"/>
        <dbReference type="ChEBI" id="CHEBI:15377"/>
        <dbReference type="ChEBI" id="CHEBI:78480"/>
        <dbReference type="ChEBI" id="CHEBI:78481"/>
    </reaction>
    <physiologicalReaction direction="left-to-right" evidence="19">
        <dbReference type="Rhea" id="RHEA:41909"/>
    </physiologicalReaction>
</comment>
<dbReference type="EMBL" id="JAYKXP010000018">
    <property type="protein sequence ID" value="KAK7047805.1"/>
    <property type="molecule type" value="Genomic_DNA"/>
</dbReference>
<dbReference type="Proteomes" id="UP001383192">
    <property type="component" value="Unassembled WGS sequence"/>
</dbReference>
<comment type="catalytic activity">
    <reaction evidence="20">
        <text>(3R)-hydroxybutanoyl-[ACP] = (2E)-butenoyl-[ACP] + H2O</text>
        <dbReference type="Rhea" id="RHEA:41808"/>
        <dbReference type="Rhea" id="RHEA-COMP:9626"/>
        <dbReference type="Rhea" id="RHEA-COMP:9627"/>
        <dbReference type="ChEBI" id="CHEBI:15377"/>
        <dbReference type="ChEBI" id="CHEBI:78451"/>
        <dbReference type="ChEBI" id="CHEBI:78453"/>
    </reaction>
    <physiologicalReaction direction="left-to-right" evidence="20">
        <dbReference type="Rhea" id="RHEA:41809"/>
    </physiologicalReaction>
</comment>
<dbReference type="GO" id="GO:0004312">
    <property type="term" value="F:fatty acid synthase activity"/>
    <property type="evidence" value="ECO:0007669"/>
    <property type="project" value="TreeGrafter"/>
</dbReference>
<dbReference type="Gene3D" id="3.40.50.720">
    <property type="entry name" value="NAD(P)-binding Rossmann-like Domain"/>
    <property type="match status" value="1"/>
</dbReference>
<dbReference type="InterPro" id="IPR009081">
    <property type="entry name" value="PP-bd_ACP"/>
</dbReference>
<evidence type="ECO:0000256" key="17">
    <source>
        <dbReference type="ARBA" id="ARBA00023398"/>
    </source>
</evidence>
<evidence type="ECO:0000256" key="38">
    <source>
        <dbReference type="ARBA" id="ARBA00048571"/>
    </source>
</evidence>
<dbReference type="PROSITE" id="PS50075">
    <property type="entry name" value="CARRIER"/>
    <property type="match status" value="1"/>
</dbReference>
<dbReference type="GO" id="GO:0044550">
    <property type="term" value="P:secondary metabolite biosynthetic process"/>
    <property type="evidence" value="ECO:0007669"/>
    <property type="project" value="UniProtKB-ARBA"/>
</dbReference>
<dbReference type="SUPFAM" id="SSF52151">
    <property type="entry name" value="FabD/lysophospholipase-like"/>
    <property type="match status" value="1"/>
</dbReference>
<comment type="catalytic activity">
    <reaction evidence="17">
        <text>(3R)-hydroxytetradecanoyl-[ACP] = (2E)-tetradecenoyl-[ACP] + H2O</text>
        <dbReference type="Rhea" id="RHEA:41892"/>
        <dbReference type="Rhea" id="RHEA-COMP:9646"/>
        <dbReference type="Rhea" id="RHEA-COMP:9647"/>
        <dbReference type="ChEBI" id="CHEBI:15377"/>
        <dbReference type="ChEBI" id="CHEBI:78474"/>
        <dbReference type="ChEBI" id="CHEBI:78475"/>
    </reaction>
    <physiologicalReaction direction="left-to-right" evidence="17">
        <dbReference type="Rhea" id="RHEA:41893"/>
    </physiologicalReaction>
</comment>
<dbReference type="InterPro" id="IPR014030">
    <property type="entry name" value="Ketoacyl_synth_N"/>
</dbReference>
<comment type="catalytic activity">
    <reaction evidence="25">
        <text>3-oxodecanoyl-[ACP] + NADPH + H(+) = (3R)-hydroxydecanoyl-[ACP] + NADP(+)</text>
        <dbReference type="Rhea" id="RHEA:41856"/>
        <dbReference type="Rhea" id="RHEA-COMP:9637"/>
        <dbReference type="Rhea" id="RHEA-COMP:9638"/>
        <dbReference type="ChEBI" id="CHEBI:15378"/>
        <dbReference type="ChEBI" id="CHEBI:57783"/>
        <dbReference type="ChEBI" id="CHEBI:58349"/>
        <dbReference type="ChEBI" id="CHEBI:78464"/>
        <dbReference type="ChEBI" id="CHEBI:78466"/>
    </reaction>
    <physiologicalReaction direction="left-to-right" evidence="25">
        <dbReference type="Rhea" id="RHEA:41857"/>
    </physiologicalReaction>
</comment>
<feature type="domain" description="Carrier" evidence="54">
    <location>
        <begin position="2373"/>
        <end position="2451"/>
    </location>
</feature>
<dbReference type="GO" id="GO:0141148">
    <property type="term" value="F:enoyl-[acyl-carrier-protein] reductase (NADPH) activity"/>
    <property type="evidence" value="ECO:0007669"/>
    <property type="project" value="UniProtKB-EC"/>
</dbReference>
<dbReference type="Pfam" id="PF08659">
    <property type="entry name" value="KR"/>
    <property type="match status" value="1"/>
</dbReference>
<protein>
    <submittedName>
        <fullName evidence="57">Uncharacterized protein</fullName>
    </submittedName>
</protein>
<comment type="catalytic activity">
    <reaction evidence="16">
        <text>a (3R)-hydroxyacyl-[ACP] = a (2E)-enoyl-[ACP] + H2O</text>
        <dbReference type="Rhea" id="RHEA:13097"/>
        <dbReference type="Rhea" id="RHEA-COMP:9925"/>
        <dbReference type="Rhea" id="RHEA-COMP:9945"/>
        <dbReference type="ChEBI" id="CHEBI:15377"/>
        <dbReference type="ChEBI" id="CHEBI:78784"/>
        <dbReference type="ChEBI" id="CHEBI:78827"/>
        <dbReference type="EC" id="4.2.1.59"/>
    </reaction>
    <physiologicalReaction direction="left-to-right" evidence="16">
        <dbReference type="Rhea" id="RHEA:13098"/>
    </physiologicalReaction>
</comment>
<dbReference type="SUPFAM" id="SSF51735">
    <property type="entry name" value="NAD(P)-binding Rossmann-fold domains"/>
    <property type="match status" value="2"/>
</dbReference>
<feature type="compositionally biased region" description="Polar residues" evidence="53">
    <location>
        <begin position="1590"/>
        <end position="1616"/>
    </location>
</feature>
<dbReference type="Gene3D" id="3.40.366.10">
    <property type="entry name" value="Malonyl-Coenzyme A Acyl Carrier Protein, domain 2"/>
    <property type="match status" value="1"/>
</dbReference>
<evidence type="ECO:0000313" key="58">
    <source>
        <dbReference type="Proteomes" id="UP001383192"/>
    </source>
</evidence>
<dbReference type="InterPro" id="IPR049900">
    <property type="entry name" value="PKS_mFAS_DH"/>
</dbReference>
<evidence type="ECO:0000256" key="39">
    <source>
        <dbReference type="ARBA" id="ARBA00048650"/>
    </source>
</evidence>
<evidence type="ECO:0000256" key="37">
    <source>
        <dbReference type="ARBA" id="ARBA00048506"/>
    </source>
</evidence>
<comment type="caution">
    <text evidence="57">The sequence shown here is derived from an EMBL/GenBank/DDBJ whole genome shotgun (WGS) entry which is preliminary data.</text>
</comment>
<evidence type="ECO:0000256" key="25">
    <source>
        <dbReference type="ARBA" id="ARBA00047440"/>
    </source>
</evidence>
<comment type="catalytic activity">
    <reaction evidence="51">
        <text>octanoyl-[ACP] + malonyl-[ACP] + H(+) = 3-oxodecanoyl-[ACP] + holo-[ACP] + CO2</text>
        <dbReference type="Rhea" id="RHEA:41852"/>
        <dbReference type="Rhea" id="RHEA-COMP:9623"/>
        <dbReference type="Rhea" id="RHEA-COMP:9636"/>
        <dbReference type="Rhea" id="RHEA-COMP:9637"/>
        <dbReference type="Rhea" id="RHEA-COMP:9685"/>
        <dbReference type="ChEBI" id="CHEBI:15378"/>
        <dbReference type="ChEBI" id="CHEBI:16526"/>
        <dbReference type="ChEBI" id="CHEBI:64479"/>
        <dbReference type="ChEBI" id="CHEBI:78449"/>
        <dbReference type="ChEBI" id="CHEBI:78463"/>
        <dbReference type="ChEBI" id="CHEBI:78464"/>
    </reaction>
    <physiologicalReaction direction="left-to-right" evidence="51">
        <dbReference type="Rhea" id="RHEA:41853"/>
    </physiologicalReaction>
</comment>
<keyword evidence="58" id="KW-1185">Reference proteome</keyword>
<comment type="catalytic activity">
    <reaction evidence="26">
        <text>tetradecanoyl-[ACP] + malonyl-[ACP] + H(+) = 3-oxohexadecanoyl-[ACP] + holo-[ACP] + CO2</text>
        <dbReference type="Rhea" id="RHEA:41900"/>
        <dbReference type="Rhea" id="RHEA-COMP:9623"/>
        <dbReference type="Rhea" id="RHEA-COMP:9648"/>
        <dbReference type="Rhea" id="RHEA-COMP:9649"/>
        <dbReference type="Rhea" id="RHEA-COMP:9685"/>
        <dbReference type="ChEBI" id="CHEBI:15378"/>
        <dbReference type="ChEBI" id="CHEBI:16526"/>
        <dbReference type="ChEBI" id="CHEBI:64479"/>
        <dbReference type="ChEBI" id="CHEBI:78449"/>
        <dbReference type="ChEBI" id="CHEBI:78477"/>
        <dbReference type="ChEBI" id="CHEBI:78478"/>
    </reaction>
    <physiologicalReaction direction="left-to-right" evidence="26">
        <dbReference type="Rhea" id="RHEA:41901"/>
    </physiologicalReaction>
</comment>
<dbReference type="InterPro" id="IPR018201">
    <property type="entry name" value="Ketoacyl_synth_AS"/>
</dbReference>
<evidence type="ECO:0000313" key="57">
    <source>
        <dbReference type="EMBL" id="KAK7047805.1"/>
    </source>
</evidence>
<evidence type="ECO:0000256" key="48">
    <source>
        <dbReference type="ARBA" id="ARBA00049422"/>
    </source>
</evidence>
<feature type="region of interest" description="C-terminal hotdog fold" evidence="52">
    <location>
        <begin position="1099"/>
        <end position="1252"/>
    </location>
</feature>
<dbReference type="GO" id="GO:0031177">
    <property type="term" value="F:phosphopantetheine binding"/>
    <property type="evidence" value="ECO:0007669"/>
    <property type="project" value="InterPro"/>
</dbReference>
<evidence type="ECO:0000256" key="51">
    <source>
        <dbReference type="ARBA" id="ARBA00049533"/>
    </source>
</evidence>
<evidence type="ECO:0000256" key="49">
    <source>
        <dbReference type="ARBA" id="ARBA00049449"/>
    </source>
</evidence>
<evidence type="ECO:0000256" key="10">
    <source>
        <dbReference type="ARBA" id="ARBA00023239"/>
    </source>
</evidence>
<comment type="catalytic activity">
    <reaction evidence="38">
        <text>3-oxohexanoyl-[ACP] + NADPH + H(+) = (3R)-hydroxyhexanoyl-[ACP] + NADP(+)</text>
        <dbReference type="Rhea" id="RHEA:41824"/>
        <dbReference type="Rhea" id="RHEA-COMP:9629"/>
        <dbReference type="Rhea" id="RHEA-COMP:9630"/>
        <dbReference type="ChEBI" id="CHEBI:15378"/>
        <dbReference type="ChEBI" id="CHEBI:57783"/>
        <dbReference type="ChEBI" id="CHEBI:58349"/>
        <dbReference type="ChEBI" id="CHEBI:78456"/>
        <dbReference type="ChEBI" id="CHEBI:78457"/>
    </reaction>
    <physiologicalReaction direction="left-to-right" evidence="38">
        <dbReference type="Rhea" id="RHEA:41825"/>
    </physiologicalReaction>
</comment>
<dbReference type="InterPro" id="IPR029058">
    <property type="entry name" value="AB_hydrolase_fold"/>
</dbReference>
<dbReference type="SUPFAM" id="SSF53335">
    <property type="entry name" value="S-adenosyl-L-methionine-dependent methyltransferases"/>
    <property type="match status" value="1"/>
</dbReference>
<comment type="catalytic activity">
    <reaction evidence="39">
        <text>a 2,3-saturated acyl-[ACP] + NADP(+) = a (2E)-enoyl-[ACP] + NADPH + H(+)</text>
        <dbReference type="Rhea" id="RHEA:22564"/>
        <dbReference type="Rhea" id="RHEA-COMP:9925"/>
        <dbReference type="Rhea" id="RHEA-COMP:9926"/>
        <dbReference type="ChEBI" id="CHEBI:15378"/>
        <dbReference type="ChEBI" id="CHEBI:57783"/>
        <dbReference type="ChEBI" id="CHEBI:58349"/>
        <dbReference type="ChEBI" id="CHEBI:78784"/>
        <dbReference type="ChEBI" id="CHEBI:78785"/>
        <dbReference type="EC" id="1.3.1.39"/>
    </reaction>
    <physiologicalReaction direction="right-to-left" evidence="39">
        <dbReference type="Rhea" id="RHEA:22566"/>
    </physiologicalReaction>
</comment>
<evidence type="ECO:0000256" key="19">
    <source>
        <dbReference type="ARBA" id="ARBA00023401"/>
    </source>
</evidence>
<dbReference type="PANTHER" id="PTHR43775:SF37">
    <property type="entry name" value="SI:DKEY-61P9.11"/>
    <property type="match status" value="1"/>
</dbReference>
<comment type="catalytic activity">
    <reaction evidence="12">
        <text>(3R)-hydroxyoctanoyl-[ACP] = (2E)-octenoyl-[ACP] + H2O</text>
        <dbReference type="Rhea" id="RHEA:41844"/>
        <dbReference type="Rhea" id="RHEA-COMP:9634"/>
        <dbReference type="Rhea" id="RHEA-COMP:9635"/>
        <dbReference type="ChEBI" id="CHEBI:15377"/>
        <dbReference type="ChEBI" id="CHEBI:78461"/>
        <dbReference type="ChEBI" id="CHEBI:78462"/>
    </reaction>
    <physiologicalReaction direction="left-to-right" evidence="12">
        <dbReference type="Rhea" id="RHEA:41845"/>
    </physiologicalReaction>
</comment>
<dbReference type="GO" id="GO:0016297">
    <property type="term" value="F:fatty acyl-[ACP] hydrolase activity"/>
    <property type="evidence" value="ECO:0007669"/>
    <property type="project" value="UniProtKB-EC"/>
</dbReference>
<comment type="catalytic activity">
    <reaction evidence="27">
        <text>(2E)-butenoyl-[ACP] + NADPH + H(+) = butanoyl-[ACP] + NADP(+)</text>
        <dbReference type="Rhea" id="RHEA:41812"/>
        <dbReference type="Rhea" id="RHEA-COMP:9627"/>
        <dbReference type="Rhea" id="RHEA-COMP:9628"/>
        <dbReference type="ChEBI" id="CHEBI:15378"/>
        <dbReference type="ChEBI" id="CHEBI:57783"/>
        <dbReference type="ChEBI" id="CHEBI:58349"/>
        <dbReference type="ChEBI" id="CHEBI:78453"/>
        <dbReference type="ChEBI" id="CHEBI:78454"/>
    </reaction>
    <physiologicalReaction direction="left-to-right" evidence="27">
        <dbReference type="Rhea" id="RHEA:41813"/>
    </physiologicalReaction>
</comment>
<proteinExistence type="predicted"/>
<dbReference type="SMART" id="SM00827">
    <property type="entry name" value="PKS_AT"/>
    <property type="match status" value="1"/>
</dbReference>
<evidence type="ECO:0000256" key="36">
    <source>
        <dbReference type="ARBA" id="ARBA00048420"/>
    </source>
</evidence>
<feature type="region of interest" description="Disordered" evidence="53">
    <location>
        <begin position="1590"/>
        <end position="1617"/>
    </location>
</feature>
<organism evidence="57 58">
    <name type="scientific">Paramarasmius palmivorus</name>
    <dbReference type="NCBI Taxonomy" id="297713"/>
    <lineage>
        <taxon>Eukaryota</taxon>
        <taxon>Fungi</taxon>
        <taxon>Dikarya</taxon>
        <taxon>Basidiomycota</taxon>
        <taxon>Agaricomycotina</taxon>
        <taxon>Agaricomycetes</taxon>
        <taxon>Agaricomycetidae</taxon>
        <taxon>Agaricales</taxon>
        <taxon>Marasmiineae</taxon>
        <taxon>Marasmiaceae</taxon>
        <taxon>Paramarasmius</taxon>
    </lineage>
</organism>
<comment type="catalytic activity">
    <reaction evidence="49">
        <text>butanoyl-[ACP] + malonyl-[ACP] + H(+) = 3-oxohexanoyl-[ACP] + holo-[ACP] + CO2</text>
        <dbReference type="Rhea" id="RHEA:41820"/>
        <dbReference type="Rhea" id="RHEA-COMP:9623"/>
        <dbReference type="Rhea" id="RHEA-COMP:9628"/>
        <dbReference type="Rhea" id="RHEA-COMP:9629"/>
        <dbReference type="Rhea" id="RHEA-COMP:9685"/>
        <dbReference type="ChEBI" id="CHEBI:15378"/>
        <dbReference type="ChEBI" id="CHEBI:16526"/>
        <dbReference type="ChEBI" id="CHEBI:64479"/>
        <dbReference type="ChEBI" id="CHEBI:78449"/>
        <dbReference type="ChEBI" id="CHEBI:78454"/>
        <dbReference type="ChEBI" id="CHEBI:78456"/>
    </reaction>
    <physiologicalReaction direction="left-to-right" evidence="49">
        <dbReference type="Rhea" id="RHEA:41821"/>
    </physiologicalReaction>
</comment>
<evidence type="ECO:0000256" key="50">
    <source>
        <dbReference type="ARBA" id="ARBA00049521"/>
    </source>
</evidence>
<dbReference type="InterPro" id="IPR042104">
    <property type="entry name" value="PKS_dehydratase_sf"/>
</dbReference>
<evidence type="ECO:0000259" key="56">
    <source>
        <dbReference type="PROSITE" id="PS52019"/>
    </source>
</evidence>
<dbReference type="Gene3D" id="3.40.47.10">
    <property type="match status" value="1"/>
</dbReference>
<dbReference type="GO" id="GO:0004313">
    <property type="term" value="F:[acyl-carrier-protein] S-acetyltransferase activity"/>
    <property type="evidence" value="ECO:0007669"/>
    <property type="project" value="UniProtKB-EC"/>
</dbReference>
<evidence type="ECO:0000259" key="54">
    <source>
        <dbReference type="PROSITE" id="PS50075"/>
    </source>
</evidence>
<evidence type="ECO:0000256" key="14">
    <source>
        <dbReference type="ARBA" id="ARBA00023373"/>
    </source>
</evidence>
<dbReference type="SUPFAM" id="SSF53474">
    <property type="entry name" value="alpha/beta-Hydrolases"/>
    <property type="match status" value="1"/>
</dbReference>
<evidence type="ECO:0000256" key="27">
    <source>
        <dbReference type="ARBA" id="ARBA00047500"/>
    </source>
</evidence>
<comment type="catalytic activity">
    <reaction evidence="44">
        <text>decanoyl-[ACP] + malonyl-[ACP] + H(+) = 3-oxododecanoyl-[ACP] + holo-[ACP] + CO2</text>
        <dbReference type="Rhea" id="RHEA:41868"/>
        <dbReference type="Rhea" id="RHEA-COMP:9623"/>
        <dbReference type="Rhea" id="RHEA-COMP:9640"/>
        <dbReference type="Rhea" id="RHEA-COMP:9641"/>
        <dbReference type="Rhea" id="RHEA-COMP:9685"/>
        <dbReference type="ChEBI" id="CHEBI:15378"/>
        <dbReference type="ChEBI" id="CHEBI:16526"/>
        <dbReference type="ChEBI" id="CHEBI:64479"/>
        <dbReference type="ChEBI" id="CHEBI:78449"/>
        <dbReference type="ChEBI" id="CHEBI:78468"/>
        <dbReference type="ChEBI" id="CHEBI:78469"/>
    </reaction>
    <physiologicalReaction direction="left-to-right" evidence="44">
        <dbReference type="Rhea" id="RHEA:41869"/>
    </physiologicalReaction>
</comment>
<comment type="catalytic activity">
    <reaction evidence="45">
        <text>(2E)-tetradecenoyl-[ACP] + NADPH + H(+) = tetradecanoyl-[ACP] + NADP(+)</text>
        <dbReference type="Rhea" id="RHEA:41896"/>
        <dbReference type="Rhea" id="RHEA-COMP:9647"/>
        <dbReference type="Rhea" id="RHEA-COMP:9648"/>
        <dbReference type="ChEBI" id="CHEBI:15378"/>
        <dbReference type="ChEBI" id="CHEBI:57783"/>
        <dbReference type="ChEBI" id="CHEBI:58349"/>
        <dbReference type="ChEBI" id="CHEBI:78475"/>
        <dbReference type="ChEBI" id="CHEBI:78477"/>
    </reaction>
    <physiologicalReaction direction="left-to-right" evidence="45">
        <dbReference type="Rhea" id="RHEA:41897"/>
    </physiologicalReaction>
</comment>
<dbReference type="GO" id="GO:0004315">
    <property type="term" value="F:3-oxoacyl-[acyl-carrier-protein] synthase activity"/>
    <property type="evidence" value="ECO:0007669"/>
    <property type="project" value="UniProtKB-EC"/>
</dbReference>
<dbReference type="InterPro" id="IPR011032">
    <property type="entry name" value="GroES-like_sf"/>
</dbReference>
<evidence type="ECO:0000256" key="40">
    <source>
        <dbReference type="ARBA" id="ARBA00048691"/>
    </source>
</evidence>
<dbReference type="InterPro" id="IPR001227">
    <property type="entry name" value="Ac_transferase_dom_sf"/>
</dbReference>
<dbReference type="PROSITE" id="PS00012">
    <property type="entry name" value="PHOSPHOPANTETHEINE"/>
    <property type="match status" value="1"/>
</dbReference>
<feature type="active site" description="Proton donor; for dehydratase activity" evidence="52">
    <location>
        <position position="1158"/>
    </location>
</feature>
<comment type="catalytic activity">
    <reaction evidence="32">
        <text>acetyl-[ACP] + malonyl-[ACP] + H(+) = 3-oxobutanoyl-[ACP] + holo-[ACP] + CO2</text>
        <dbReference type="Rhea" id="RHEA:41800"/>
        <dbReference type="Rhea" id="RHEA-COMP:9621"/>
        <dbReference type="Rhea" id="RHEA-COMP:9623"/>
        <dbReference type="Rhea" id="RHEA-COMP:9625"/>
        <dbReference type="Rhea" id="RHEA-COMP:9685"/>
        <dbReference type="ChEBI" id="CHEBI:15378"/>
        <dbReference type="ChEBI" id="CHEBI:16526"/>
        <dbReference type="ChEBI" id="CHEBI:64479"/>
        <dbReference type="ChEBI" id="CHEBI:78446"/>
        <dbReference type="ChEBI" id="CHEBI:78449"/>
        <dbReference type="ChEBI" id="CHEBI:78450"/>
    </reaction>
    <physiologicalReaction direction="left-to-right" evidence="32">
        <dbReference type="Rhea" id="RHEA:41801"/>
    </physiologicalReaction>
</comment>
<feature type="region of interest" description="N-terminal hotdog fold" evidence="52">
    <location>
        <begin position="937"/>
        <end position="1081"/>
    </location>
</feature>